<dbReference type="InterPro" id="IPR005631">
    <property type="entry name" value="SDH"/>
</dbReference>
<dbReference type="GO" id="GO:0006099">
    <property type="term" value="P:tricarboxylic acid cycle"/>
    <property type="evidence" value="ECO:0007669"/>
    <property type="project" value="TreeGrafter"/>
</dbReference>
<keyword evidence="3" id="KW-0143">Chaperone</keyword>
<gene>
    <name evidence="4" type="ORF">NBEOAGPD_3923</name>
</gene>
<dbReference type="EMBL" id="BPQM01000106">
    <property type="protein sequence ID" value="GJD80681.1"/>
    <property type="molecule type" value="Genomic_DNA"/>
</dbReference>
<protein>
    <recommendedName>
        <fullName evidence="2">FAD assembly factor SdhE</fullName>
    </recommendedName>
</protein>
<evidence type="ECO:0000313" key="4">
    <source>
        <dbReference type="EMBL" id="GJD80681.1"/>
    </source>
</evidence>
<dbReference type="RefSeq" id="WP_238304698.1">
    <property type="nucleotide sequence ID" value="NZ_BPQM01000106.1"/>
</dbReference>
<comment type="similarity">
    <text evidence="1">Belongs to the SdhE FAD assembly factor family.</text>
</comment>
<dbReference type="Pfam" id="PF03937">
    <property type="entry name" value="Sdh5"/>
    <property type="match status" value="1"/>
</dbReference>
<dbReference type="AlphaFoldDB" id="A0AA37HS14"/>
<dbReference type="Gene3D" id="1.10.150.250">
    <property type="entry name" value="Flavinator of succinate dehydrogenase"/>
    <property type="match status" value="1"/>
</dbReference>
<organism evidence="4 5">
    <name type="scientific">Methylobacterium gregans</name>
    <dbReference type="NCBI Taxonomy" id="374424"/>
    <lineage>
        <taxon>Bacteria</taxon>
        <taxon>Pseudomonadati</taxon>
        <taxon>Pseudomonadota</taxon>
        <taxon>Alphaproteobacteria</taxon>
        <taxon>Hyphomicrobiales</taxon>
        <taxon>Methylobacteriaceae</taxon>
        <taxon>Methylobacterium</taxon>
    </lineage>
</organism>
<reference evidence="4" key="2">
    <citation type="submission" date="2021-08" db="EMBL/GenBank/DDBJ databases">
        <authorList>
            <person name="Tani A."/>
            <person name="Ola A."/>
            <person name="Ogura Y."/>
            <person name="Katsura K."/>
            <person name="Hayashi T."/>
        </authorList>
    </citation>
    <scope>NUCLEOTIDE SEQUENCE</scope>
    <source>
        <strain evidence="4">NBRC 103626</strain>
    </source>
</reference>
<name>A0AA37HS14_9HYPH</name>
<evidence type="ECO:0000313" key="5">
    <source>
        <dbReference type="Proteomes" id="UP001055108"/>
    </source>
</evidence>
<dbReference type="InterPro" id="IPR036714">
    <property type="entry name" value="SDH_sf"/>
</dbReference>
<keyword evidence="5" id="KW-1185">Reference proteome</keyword>
<accession>A0AA37HS14</accession>
<evidence type="ECO:0000256" key="2">
    <source>
        <dbReference type="ARBA" id="ARBA00019418"/>
    </source>
</evidence>
<reference evidence="4" key="1">
    <citation type="journal article" date="2016" name="Front. Microbiol.">
        <title>Genome Sequence of the Piezophilic, Mesophilic Sulfate-Reducing Bacterium Desulfovibrio indicus J2T.</title>
        <authorList>
            <person name="Cao J."/>
            <person name="Maignien L."/>
            <person name="Shao Z."/>
            <person name="Alain K."/>
            <person name="Jebbar M."/>
        </authorList>
    </citation>
    <scope>NUCLEOTIDE SEQUENCE</scope>
    <source>
        <strain evidence="4">NBRC 103626</strain>
    </source>
</reference>
<sequence>MSGTTRSSADLDPRRRRTLYRAWHRGIREMDLIMGRFADAEIGTLSEQELDAFEALIEVPDRDLFRWLTGEIPAPENYDTAVYRRLKAFHKHDAPIHG</sequence>
<dbReference type="PANTHER" id="PTHR12469">
    <property type="entry name" value="PROTEIN EMI5 HOMOLOG, MITOCHONDRIAL"/>
    <property type="match status" value="1"/>
</dbReference>
<evidence type="ECO:0000256" key="3">
    <source>
        <dbReference type="ARBA" id="ARBA00023186"/>
    </source>
</evidence>
<proteinExistence type="inferred from homology"/>
<comment type="caution">
    <text evidence="4">The sequence shown here is derived from an EMBL/GenBank/DDBJ whole genome shotgun (WGS) entry which is preliminary data.</text>
</comment>
<dbReference type="SUPFAM" id="SSF109910">
    <property type="entry name" value="YgfY-like"/>
    <property type="match status" value="1"/>
</dbReference>
<dbReference type="PANTHER" id="PTHR12469:SF2">
    <property type="entry name" value="SUCCINATE DEHYDROGENASE ASSEMBLY FACTOR 2, MITOCHONDRIAL"/>
    <property type="match status" value="1"/>
</dbReference>
<evidence type="ECO:0000256" key="1">
    <source>
        <dbReference type="ARBA" id="ARBA00008571"/>
    </source>
</evidence>
<dbReference type="Proteomes" id="UP001055108">
    <property type="component" value="Unassembled WGS sequence"/>
</dbReference>